<dbReference type="Gene3D" id="2.10.260.10">
    <property type="match status" value="1"/>
</dbReference>
<dbReference type="EMBL" id="MQWA01000001">
    <property type="protein sequence ID" value="PQJ30208.1"/>
    <property type="molecule type" value="Genomic_DNA"/>
</dbReference>
<reference evidence="2 3" key="1">
    <citation type="submission" date="2016-12" db="EMBL/GenBank/DDBJ databases">
        <title>Study of bacterial adaptation to deep sea.</title>
        <authorList>
            <person name="Song J."/>
            <person name="Yoshizawa S."/>
            <person name="Kogure K."/>
        </authorList>
    </citation>
    <scope>NUCLEOTIDE SEQUENCE [LARGE SCALE GENOMIC DNA]</scope>
    <source>
        <strain evidence="2 3">SAORIC-165</strain>
    </source>
</reference>
<organism evidence="2 3">
    <name type="scientific">Rubritalea profundi</name>
    <dbReference type="NCBI Taxonomy" id="1658618"/>
    <lineage>
        <taxon>Bacteria</taxon>
        <taxon>Pseudomonadati</taxon>
        <taxon>Verrucomicrobiota</taxon>
        <taxon>Verrucomicrobiia</taxon>
        <taxon>Verrucomicrobiales</taxon>
        <taxon>Rubritaleaceae</taxon>
        <taxon>Rubritalea</taxon>
    </lineage>
</organism>
<comment type="caution">
    <text evidence="2">The sequence shown here is derived from an EMBL/GenBank/DDBJ whole genome shotgun (WGS) entry which is preliminary data.</text>
</comment>
<dbReference type="GO" id="GO:0003677">
    <property type="term" value="F:DNA binding"/>
    <property type="evidence" value="ECO:0007669"/>
    <property type="project" value="InterPro"/>
</dbReference>
<dbReference type="InterPro" id="IPR007159">
    <property type="entry name" value="SpoVT-AbrB_dom"/>
</dbReference>
<accession>A0A2S7U5D4</accession>
<dbReference type="InterPro" id="IPR013432">
    <property type="entry name" value="Doc_partner"/>
</dbReference>
<evidence type="ECO:0000313" key="2">
    <source>
        <dbReference type="EMBL" id="PQJ30208.1"/>
    </source>
</evidence>
<gene>
    <name evidence="2" type="ORF">BSZ32_01260</name>
</gene>
<dbReference type="OrthoDB" id="9795766at2"/>
<keyword evidence="3" id="KW-1185">Reference proteome</keyword>
<dbReference type="SMART" id="SM00966">
    <property type="entry name" value="SpoVT_AbrB"/>
    <property type="match status" value="1"/>
</dbReference>
<dbReference type="Proteomes" id="UP000239907">
    <property type="component" value="Unassembled WGS sequence"/>
</dbReference>
<evidence type="ECO:0000313" key="3">
    <source>
        <dbReference type="Proteomes" id="UP000239907"/>
    </source>
</evidence>
<dbReference type="InterPro" id="IPR037914">
    <property type="entry name" value="SpoVT-AbrB_sf"/>
</dbReference>
<feature type="domain" description="SpoVT-AbrB" evidence="1">
    <location>
        <begin position="6"/>
        <end position="51"/>
    </location>
</feature>
<dbReference type="SUPFAM" id="SSF89447">
    <property type="entry name" value="AbrB/MazE/MraZ-like"/>
    <property type="match status" value="1"/>
</dbReference>
<evidence type="ECO:0000259" key="1">
    <source>
        <dbReference type="SMART" id="SM00966"/>
    </source>
</evidence>
<dbReference type="NCBIfam" id="TIGR02609">
    <property type="entry name" value="doc_partner"/>
    <property type="match status" value="1"/>
</dbReference>
<protein>
    <submittedName>
        <fullName evidence="2">Transcriptional regulator</fullName>
    </submittedName>
</protein>
<sequence length="73" mass="8113">MTAKVTKVGNSSALILPKELMAKLNLEQGDSVSLTEVAAGVVISPYDRQKERQLEIAKKVMRENRNMLKKLAE</sequence>
<proteinExistence type="predicted"/>
<name>A0A2S7U5D4_9BACT</name>
<dbReference type="Pfam" id="PF04014">
    <property type="entry name" value="MazE_antitoxin"/>
    <property type="match status" value="1"/>
</dbReference>
<dbReference type="AlphaFoldDB" id="A0A2S7U5D4"/>